<protein>
    <recommendedName>
        <fullName evidence="2">BTB domain-containing protein</fullName>
    </recommendedName>
</protein>
<feature type="region of interest" description="Disordered" evidence="1">
    <location>
        <begin position="1"/>
        <end position="20"/>
    </location>
</feature>
<dbReference type="InterPro" id="IPR000210">
    <property type="entry name" value="BTB/POZ_dom"/>
</dbReference>
<dbReference type="SMART" id="SM00225">
    <property type="entry name" value="BTB"/>
    <property type="match status" value="1"/>
</dbReference>
<dbReference type="EMBL" id="JBBWRZ010000004">
    <property type="protein sequence ID" value="KAK8238231.1"/>
    <property type="molecule type" value="Genomic_DNA"/>
</dbReference>
<dbReference type="CDD" id="cd18186">
    <property type="entry name" value="BTB_POZ_ZBTB_KLHL-like"/>
    <property type="match status" value="1"/>
</dbReference>
<organism evidence="3 4">
    <name type="scientific">Phyllosticta capitalensis</name>
    <dbReference type="NCBI Taxonomy" id="121624"/>
    <lineage>
        <taxon>Eukaryota</taxon>
        <taxon>Fungi</taxon>
        <taxon>Dikarya</taxon>
        <taxon>Ascomycota</taxon>
        <taxon>Pezizomycotina</taxon>
        <taxon>Dothideomycetes</taxon>
        <taxon>Dothideomycetes incertae sedis</taxon>
        <taxon>Botryosphaeriales</taxon>
        <taxon>Phyllostictaceae</taxon>
        <taxon>Phyllosticta</taxon>
    </lineage>
</organism>
<comment type="caution">
    <text evidence="3">The sequence shown here is derived from an EMBL/GenBank/DDBJ whole genome shotgun (WGS) entry which is preliminary data.</text>
</comment>
<dbReference type="SUPFAM" id="SSF54695">
    <property type="entry name" value="POZ domain"/>
    <property type="match status" value="1"/>
</dbReference>
<evidence type="ECO:0000313" key="3">
    <source>
        <dbReference type="EMBL" id="KAK8238231.1"/>
    </source>
</evidence>
<name>A0ABR1YTC2_9PEZI</name>
<dbReference type="PROSITE" id="PS50097">
    <property type="entry name" value="BTB"/>
    <property type="match status" value="1"/>
</dbReference>
<dbReference type="Gene3D" id="3.30.710.10">
    <property type="entry name" value="Potassium Channel Kv1.1, Chain A"/>
    <property type="match status" value="1"/>
</dbReference>
<keyword evidence="4" id="KW-1185">Reference proteome</keyword>
<sequence>MSTEHVHGNSLNGLPSTEEEPPAIAQRYCELSSTGDVVLVLQDNTRLRVQTAILRIASPTFQAMFGPHFSEGQNLSCEHPKELPLPDDDPRAMKILCCILHHCYVTKTPRIADLSSLAVTVDKYLCKSAVQSCCIVWLNSALAQADVLDFRQLVELLAIAYSLKLPDEFYKISSKMVFRYESESRFDFDDSMECLPWKCIVSIVAYKNKCEHELAGEIQGVLDDFIHRSGKKRPKPQDTKAEEICTFGPDCSREKAEKLWDQRLLPCFGASLETYLQMMTSRPLAGEESYKERLASVLGTGRSLCMKCLTFMETELPRKMQEVLDGFRSNVEGRTGLCLQCVTEGRKTMNHCENGVHVERLSSKRQRTG</sequence>
<evidence type="ECO:0000259" key="2">
    <source>
        <dbReference type="PROSITE" id="PS50097"/>
    </source>
</evidence>
<accession>A0ABR1YTC2</accession>
<proteinExistence type="predicted"/>
<feature type="domain" description="BTB" evidence="2">
    <location>
        <begin position="35"/>
        <end position="109"/>
    </location>
</feature>
<evidence type="ECO:0000313" key="4">
    <source>
        <dbReference type="Proteomes" id="UP001492380"/>
    </source>
</evidence>
<dbReference type="Proteomes" id="UP001492380">
    <property type="component" value="Unassembled WGS sequence"/>
</dbReference>
<dbReference type="InterPro" id="IPR011333">
    <property type="entry name" value="SKP1/BTB/POZ_sf"/>
</dbReference>
<dbReference type="Pfam" id="PF00651">
    <property type="entry name" value="BTB"/>
    <property type="match status" value="1"/>
</dbReference>
<gene>
    <name evidence="3" type="ORF">HDK90DRAFT_218796</name>
</gene>
<evidence type="ECO:0000256" key="1">
    <source>
        <dbReference type="SAM" id="MobiDB-lite"/>
    </source>
</evidence>
<reference evidence="3 4" key="1">
    <citation type="submission" date="2024-04" db="EMBL/GenBank/DDBJ databases">
        <title>Phyllosticta paracitricarpa is synonymous to the EU quarantine fungus P. citricarpa based on phylogenomic analyses.</title>
        <authorList>
            <consortium name="Lawrence Berkeley National Laboratory"/>
            <person name="Van Ingen-Buijs V.A."/>
            <person name="Van Westerhoven A.C."/>
            <person name="Haridas S."/>
            <person name="Skiadas P."/>
            <person name="Martin F."/>
            <person name="Groenewald J.Z."/>
            <person name="Crous P.W."/>
            <person name="Seidl M.F."/>
        </authorList>
    </citation>
    <scope>NUCLEOTIDE SEQUENCE [LARGE SCALE GENOMIC DNA]</scope>
    <source>
        <strain evidence="3 4">CBS 123374</strain>
    </source>
</reference>